<keyword evidence="3" id="KW-0411">Iron-sulfur</keyword>
<dbReference type="PANTHER" id="PTHR43193:SF2">
    <property type="entry name" value="POLYFERREDOXIN PROTEIN FWDF"/>
    <property type="match status" value="1"/>
</dbReference>
<dbReference type="InterPro" id="IPR052977">
    <property type="entry name" value="Polyferredoxin-like_ET"/>
</dbReference>
<reference evidence="5" key="2">
    <citation type="journal article" date="2021" name="PeerJ">
        <title>Extensive microbial diversity within the chicken gut microbiome revealed by metagenomics and culture.</title>
        <authorList>
            <person name="Gilroy R."/>
            <person name="Ravi A."/>
            <person name="Getino M."/>
            <person name="Pursley I."/>
            <person name="Horton D.L."/>
            <person name="Alikhan N.F."/>
            <person name="Baker D."/>
            <person name="Gharbi K."/>
            <person name="Hall N."/>
            <person name="Watson M."/>
            <person name="Adriaenssens E.M."/>
            <person name="Foster-Nyarko E."/>
            <person name="Jarju S."/>
            <person name="Secka A."/>
            <person name="Antonio M."/>
            <person name="Oren A."/>
            <person name="Chaudhuri R.R."/>
            <person name="La Ragione R."/>
            <person name="Hildebrand F."/>
            <person name="Pallen M.J."/>
        </authorList>
    </citation>
    <scope>NUCLEOTIDE SEQUENCE</scope>
    <source>
        <strain evidence="5">G3-3990</strain>
    </source>
</reference>
<sequence>MKYKLMNITDKSAIRDCTSCQMCAAVCPKDAITIRLNEDGFYRPYLNASKCVDCGLCAKVCYKFDNDVKVTNAENTSKIMVSSAQYKSDELLEKVTSGGVADALAKELITQGYTCIGVIYNDDNHRAEHTVAHTQIDTDAFRGSKYIQSYSFKAFKYFVKNIRTEKFAVFGLPCHIYAIHKFLSSRNLRDNCILIDLFCHGCPSMLVWNKYEQAIKRKVDNKKFDEVQFRSKVKGWGTFYVVVVVEGVKAFISSPKHDEFYSLFFSDHVLNDACSNCKLRSTMEYTDIRLGDFWGKRYLSDKKGVSAVAITSERGMQAFNAIKSLFKTEDSCMAEVLVKQSYGKVYTPNMELRKMMLDELRDSNKALKDVVDLYYSRQGLAMKVKRLLKTVNWYLPFDLMRLLKRFV</sequence>
<proteinExistence type="predicted"/>
<comment type="caution">
    <text evidence="5">The sequence shown here is derived from an EMBL/GenBank/DDBJ whole genome shotgun (WGS) entry which is preliminary data.</text>
</comment>
<dbReference type="Pfam" id="PF04432">
    <property type="entry name" value="FrhB_FdhB_C"/>
    <property type="match status" value="1"/>
</dbReference>
<dbReference type="EMBL" id="JADIMG010000053">
    <property type="protein sequence ID" value="MBO8459740.1"/>
    <property type="molecule type" value="Genomic_DNA"/>
</dbReference>
<dbReference type="InterPro" id="IPR017900">
    <property type="entry name" value="4Fe4S_Fe_S_CS"/>
</dbReference>
<protein>
    <submittedName>
        <fullName evidence="5">Coenzyme F420 hydrogenase/dehydrogenase, beta subunit C-terminal domain</fullName>
    </submittedName>
</protein>
<evidence type="ECO:0000256" key="2">
    <source>
        <dbReference type="ARBA" id="ARBA00023004"/>
    </source>
</evidence>
<dbReference type="Proteomes" id="UP000823641">
    <property type="component" value="Unassembled WGS sequence"/>
</dbReference>
<keyword evidence="1" id="KW-0479">Metal-binding</keyword>
<dbReference type="PANTHER" id="PTHR43193">
    <property type="match status" value="1"/>
</dbReference>
<organism evidence="5 6">
    <name type="scientific">Candidatus Gallipaludibacter merdavium</name>
    <dbReference type="NCBI Taxonomy" id="2840839"/>
    <lineage>
        <taxon>Bacteria</taxon>
        <taxon>Pseudomonadati</taxon>
        <taxon>Bacteroidota</taxon>
        <taxon>Bacteroidia</taxon>
        <taxon>Bacteroidales</taxon>
        <taxon>Candidatus Gallipaludibacter</taxon>
    </lineage>
</organism>
<feature type="domain" description="4Fe-4S ferredoxin-type" evidence="4">
    <location>
        <begin position="42"/>
        <end position="73"/>
    </location>
</feature>
<evidence type="ECO:0000256" key="1">
    <source>
        <dbReference type="ARBA" id="ARBA00022723"/>
    </source>
</evidence>
<accession>A0A9D9N4D5</accession>
<dbReference type="AlphaFoldDB" id="A0A9D9N4D5"/>
<evidence type="ECO:0000256" key="3">
    <source>
        <dbReference type="ARBA" id="ARBA00023014"/>
    </source>
</evidence>
<dbReference type="PROSITE" id="PS00198">
    <property type="entry name" value="4FE4S_FER_1"/>
    <property type="match status" value="1"/>
</dbReference>
<evidence type="ECO:0000313" key="6">
    <source>
        <dbReference type="Proteomes" id="UP000823641"/>
    </source>
</evidence>
<feature type="domain" description="4Fe-4S ferredoxin-type" evidence="4">
    <location>
        <begin position="4"/>
        <end position="37"/>
    </location>
</feature>
<name>A0A9D9N4D5_9BACT</name>
<keyword evidence="2" id="KW-0408">Iron</keyword>
<dbReference type="Pfam" id="PF12838">
    <property type="entry name" value="Fer4_7"/>
    <property type="match status" value="1"/>
</dbReference>
<dbReference type="InterPro" id="IPR017896">
    <property type="entry name" value="4Fe4S_Fe-S-bd"/>
</dbReference>
<dbReference type="GO" id="GO:0051536">
    <property type="term" value="F:iron-sulfur cluster binding"/>
    <property type="evidence" value="ECO:0007669"/>
    <property type="project" value="UniProtKB-KW"/>
</dbReference>
<gene>
    <name evidence="5" type="ORF">IAA73_05320</name>
</gene>
<evidence type="ECO:0000259" key="4">
    <source>
        <dbReference type="PROSITE" id="PS51379"/>
    </source>
</evidence>
<dbReference type="InterPro" id="IPR007525">
    <property type="entry name" value="FrhB_FdhB_C"/>
</dbReference>
<dbReference type="GO" id="GO:0046872">
    <property type="term" value="F:metal ion binding"/>
    <property type="evidence" value="ECO:0007669"/>
    <property type="project" value="UniProtKB-KW"/>
</dbReference>
<evidence type="ECO:0000313" key="5">
    <source>
        <dbReference type="EMBL" id="MBO8459740.1"/>
    </source>
</evidence>
<dbReference type="SUPFAM" id="SSF54862">
    <property type="entry name" value="4Fe-4S ferredoxins"/>
    <property type="match status" value="1"/>
</dbReference>
<reference evidence="5" key="1">
    <citation type="submission" date="2020-10" db="EMBL/GenBank/DDBJ databases">
        <authorList>
            <person name="Gilroy R."/>
        </authorList>
    </citation>
    <scope>NUCLEOTIDE SEQUENCE</scope>
    <source>
        <strain evidence="5">G3-3990</strain>
    </source>
</reference>
<dbReference type="Gene3D" id="3.30.70.20">
    <property type="match status" value="1"/>
</dbReference>
<dbReference type="PROSITE" id="PS51379">
    <property type="entry name" value="4FE4S_FER_2"/>
    <property type="match status" value="2"/>
</dbReference>